<keyword evidence="3" id="KW-1185">Reference proteome</keyword>
<evidence type="ECO:0000313" key="2">
    <source>
        <dbReference type="EMBL" id="MDF2260541.1"/>
    </source>
</evidence>
<dbReference type="RefSeq" id="WP_275821248.1">
    <property type="nucleotide sequence ID" value="NZ_BAAANM010000034.1"/>
</dbReference>
<organism evidence="2 3">
    <name type="scientific">Streptantibioticus ferralitis</name>
    <dbReference type="NCBI Taxonomy" id="236510"/>
    <lineage>
        <taxon>Bacteria</taxon>
        <taxon>Bacillati</taxon>
        <taxon>Actinomycetota</taxon>
        <taxon>Actinomycetes</taxon>
        <taxon>Kitasatosporales</taxon>
        <taxon>Streptomycetaceae</taxon>
        <taxon>Streptantibioticus</taxon>
    </lineage>
</organism>
<reference evidence="2 3" key="1">
    <citation type="submission" date="2023-03" db="EMBL/GenBank/DDBJ databases">
        <title>Draft genome sequence of type strain Streptomyces ferralitis JCM 14344.</title>
        <authorList>
            <person name="Klaysubun C."/>
            <person name="Duangmal K."/>
        </authorList>
    </citation>
    <scope>NUCLEOTIDE SEQUENCE [LARGE SCALE GENOMIC DNA]</scope>
    <source>
        <strain evidence="2 3">JCM 14344</strain>
    </source>
</reference>
<sequence length="124" mass="13230">MQQKPIDTGRLGQFMCVIAPERRVDPTTDEPRKDREGREQWIVGLSVRQAAGRRTDVIHVVVPGQPRGIAEGMSVRVVDLWANDWSVDGRSGTSWRAEQIVPAGGTAASGGSAAAAPAARKGGE</sequence>
<dbReference type="Proteomes" id="UP001220022">
    <property type="component" value="Unassembled WGS sequence"/>
</dbReference>
<comment type="caution">
    <text evidence="2">The sequence shown here is derived from an EMBL/GenBank/DDBJ whole genome shotgun (WGS) entry which is preliminary data.</text>
</comment>
<evidence type="ECO:0000313" key="3">
    <source>
        <dbReference type="Proteomes" id="UP001220022"/>
    </source>
</evidence>
<feature type="region of interest" description="Disordered" evidence="1">
    <location>
        <begin position="103"/>
        <end position="124"/>
    </location>
</feature>
<dbReference type="EMBL" id="JARHTQ010000036">
    <property type="protein sequence ID" value="MDF2260541.1"/>
    <property type="molecule type" value="Genomic_DNA"/>
</dbReference>
<evidence type="ECO:0000256" key="1">
    <source>
        <dbReference type="SAM" id="MobiDB-lite"/>
    </source>
</evidence>
<protein>
    <submittedName>
        <fullName evidence="2">Uncharacterized protein</fullName>
    </submittedName>
</protein>
<accession>A0ABT5Z9N3</accession>
<proteinExistence type="predicted"/>
<name>A0ABT5Z9N3_9ACTN</name>
<gene>
    <name evidence="2" type="ORF">P2L57_33995</name>
</gene>